<evidence type="ECO:0000256" key="8">
    <source>
        <dbReference type="PROSITE-ProRule" id="PRU00169"/>
    </source>
</evidence>
<evidence type="ECO:0000256" key="6">
    <source>
        <dbReference type="ARBA" id="ARBA00023012"/>
    </source>
</evidence>
<dbReference type="Gene3D" id="1.20.120.160">
    <property type="entry name" value="HPT domain"/>
    <property type="match status" value="1"/>
</dbReference>
<evidence type="ECO:0000256" key="5">
    <source>
        <dbReference type="ARBA" id="ARBA00022777"/>
    </source>
</evidence>
<dbReference type="Pfam" id="PF01584">
    <property type="entry name" value="CheW"/>
    <property type="match status" value="1"/>
</dbReference>
<feature type="domain" description="Response regulatory" evidence="11">
    <location>
        <begin position="1491"/>
        <end position="1608"/>
    </location>
</feature>
<dbReference type="CDD" id="cd16916">
    <property type="entry name" value="HATPase_CheA-like"/>
    <property type="match status" value="1"/>
</dbReference>
<dbReference type="GO" id="GO:0006935">
    <property type="term" value="P:chemotaxis"/>
    <property type="evidence" value="ECO:0007669"/>
    <property type="project" value="InterPro"/>
</dbReference>
<dbReference type="PRINTS" id="PR00344">
    <property type="entry name" value="BCTRLSENSOR"/>
</dbReference>
<dbReference type="InterPro" id="IPR036097">
    <property type="entry name" value="HisK_dim/P_sf"/>
</dbReference>
<dbReference type="Pfam" id="PF01627">
    <property type="entry name" value="Hpt"/>
    <property type="match status" value="1"/>
</dbReference>
<dbReference type="InterPro" id="IPR003594">
    <property type="entry name" value="HATPase_dom"/>
</dbReference>
<evidence type="ECO:0000256" key="7">
    <source>
        <dbReference type="PROSITE-ProRule" id="PRU00110"/>
    </source>
</evidence>
<evidence type="ECO:0000256" key="9">
    <source>
        <dbReference type="SAM" id="MobiDB-lite"/>
    </source>
</evidence>
<evidence type="ECO:0000313" key="15">
    <source>
        <dbReference type="Proteomes" id="UP000001511"/>
    </source>
</evidence>
<dbReference type="GO" id="GO:0005737">
    <property type="term" value="C:cytoplasm"/>
    <property type="evidence" value="ECO:0007669"/>
    <property type="project" value="InterPro"/>
</dbReference>
<evidence type="ECO:0000256" key="2">
    <source>
        <dbReference type="ARBA" id="ARBA00012438"/>
    </source>
</evidence>
<dbReference type="GO" id="GO:0000155">
    <property type="term" value="F:phosphorelay sensor kinase activity"/>
    <property type="evidence" value="ECO:0007669"/>
    <property type="project" value="InterPro"/>
</dbReference>
<dbReference type="PROSITE" id="PS50110">
    <property type="entry name" value="RESPONSE_REGULATORY"/>
    <property type="match status" value="1"/>
</dbReference>
<dbReference type="EC" id="2.7.13.3" evidence="2"/>
<keyword evidence="6" id="KW-0902">Two-component regulatory system</keyword>
<feature type="region of interest" description="Disordered" evidence="9">
    <location>
        <begin position="505"/>
        <end position="526"/>
    </location>
</feature>
<accession>D7DZ59</accession>
<dbReference type="eggNOG" id="COG0784">
    <property type="taxonomic scope" value="Bacteria"/>
</dbReference>
<evidence type="ECO:0000259" key="12">
    <source>
        <dbReference type="PROSITE" id="PS50851"/>
    </source>
</evidence>
<dbReference type="SUPFAM" id="SSF52172">
    <property type="entry name" value="CheY-like"/>
    <property type="match status" value="1"/>
</dbReference>
<feature type="modified residue" description="Phosphohistidine" evidence="7">
    <location>
        <position position="49"/>
    </location>
</feature>
<dbReference type="Pfam" id="PF02895">
    <property type="entry name" value="H-kinase_dim"/>
    <property type="match status" value="1"/>
</dbReference>
<dbReference type="InterPro" id="IPR051315">
    <property type="entry name" value="Bact_Chemotaxis_CheA"/>
</dbReference>
<dbReference type="SMART" id="SM00073">
    <property type="entry name" value="HPT"/>
    <property type="match status" value="1"/>
</dbReference>
<evidence type="ECO:0000313" key="14">
    <source>
        <dbReference type="EMBL" id="ADI66080.1"/>
    </source>
</evidence>
<proteinExistence type="predicted"/>
<dbReference type="Pfam" id="PF00072">
    <property type="entry name" value="Response_reg"/>
    <property type="match status" value="1"/>
</dbReference>
<dbReference type="SUPFAM" id="SSF47226">
    <property type="entry name" value="Histidine-containing phosphotransfer domain, HPT domain"/>
    <property type="match status" value="1"/>
</dbReference>
<dbReference type="InterPro" id="IPR001789">
    <property type="entry name" value="Sig_transdc_resp-reg_receiver"/>
</dbReference>
<dbReference type="SMART" id="SM00448">
    <property type="entry name" value="REC"/>
    <property type="match status" value="1"/>
</dbReference>
<protein>
    <recommendedName>
        <fullName evidence="2">histidine kinase</fullName>
        <ecNumber evidence="2">2.7.13.3</ecNumber>
    </recommendedName>
</protein>
<dbReference type="PANTHER" id="PTHR43395:SF1">
    <property type="entry name" value="CHEMOTAXIS PROTEIN CHEA"/>
    <property type="match status" value="1"/>
</dbReference>
<dbReference type="InterPro" id="IPR036641">
    <property type="entry name" value="HPT_dom_sf"/>
</dbReference>
<dbReference type="Gene3D" id="3.40.50.2300">
    <property type="match status" value="1"/>
</dbReference>
<dbReference type="PROSITE" id="PS50851">
    <property type="entry name" value="CHEW"/>
    <property type="match status" value="1"/>
</dbReference>
<dbReference type="SUPFAM" id="SSF55874">
    <property type="entry name" value="ATPase domain of HSP90 chaperone/DNA topoisomerase II/histidine kinase"/>
    <property type="match status" value="1"/>
</dbReference>
<evidence type="ECO:0000256" key="4">
    <source>
        <dbReference type="ARBA" id="ARBA00022679"/>
    </source>
</evidence>
<dbReference type="SUPFAM" id="SSF50341">
    <property type="entry name" value="CheW-like"/>
    <property type="match status" value="1"/>
</dbReference>
<dbReference type="Gene3D" id="1.10.287.560">
    <property type="entry name" value="Histidine kinase CheA-like, homodimeric domain"/>
    <property type="match status" value="1"/>
</dbReference>
<evidence type="ECO:0000256" key="1">
    <source>
        <dbReference type="ARBA" id="ARBA00000085"/>
    </source>
</evidence>
<dbReference type="InterPro" id="IPR036890">
    <property type="entry name" value="HATPase_C_sf"/>
</dbReference>
<dbReference type="STRING" id="551115.Aazo_4949"/>
<dbReference type="Gene3D" id="3.30.565.10">
    <property type="entry name" value="Histidine kinase-like ATPase, C-terminal domain"/>
    <property type="match status" value="1"/>
</dbReference>
<dbReference type="SMART" id="SM00260">
    <property type="entry name" value="CheW"/>
    <property type="match status" value="1"/>
</dbReference>
<dbReference type="CDD" id="cd00156">
    <property type="entry name" value="REC"/>
    <property type="match status" value="1"/>
</dbReference>
<gene>
    <name evidence="14" type="ordered locus">Aazo_4949</name>
</gene>
<feature type="domain" description="CheW-like" evidence="12">
    <location>
        <begin position="1317"/>
        <end position="1461"/>
    </location>
</feature>
<dbReference type="Proteomes" id="UP000001511">
    <property type="component" value="Chromosome"/>
</dbReference>
<dbReference type="CDD" id="cd00731">
    <property type="entry name" value="CheA_reg"/>
    <property type="match status" value="1"/>
</dbReference>
<reference evidence="14 15" key="1">
    <citation type="journal article" date="2010" name="PLoS ONE">
        <title>Genome erosion in a nitrogen-fixing vertically transmitted endosymbiotic multicellular cyanobacterium.</title>
        <authorList>
            <person name="Ran L."/>
            <person name="Larsson J."/>
            <person name="Vigil-Stenman T."/>
            <person name="Nylander J.A."/>
            <person name="Ininbergs K."/>
            <person name="Zheng W.W."/>
            <person name="Lapidus A."/>
            <person name="Lowry S."/>
            <person name="Haselkorn R."/>
            <person name="Bergman B."/>
        </authorList>
    </citation>
    <scope>NUCLEOTIDE SEQUENCE [LARGE SCALE GENOMIC DNA]</scope>
    <source>
        <strain evidence="14 15">0708</strain>
    </source>
</reference>
<dbReference type="eggNOG" id="COG0643">
    <property type="taxonomic scope" value="Bacteria"/>
</dbReference>
<evidence type="ECO:0000259" key="11">
    <source>
        <dbReference type="PROSITE" id="PS50110"/>
    </source>
</evidence>
<keyword evidence="3 8" id="KW-0597">Phosphoprotein</keyword>
<evidence type="ECO:0000256" key="3">
    <source>
        <dbReference type="ARBA" id="ARBA00022553"/>
    </source>
</evidence>
<evidence type="ECO:0000259" key="13">
    <source>
        <dbReference type="PROSITE" id="PS50894"/>
    </source>
</evidence>
<dbReference type="Gene3D" id="2.30.30.40">
    <property type="entry name" value="SH3 Domains"/>
    <property type="match status" value="1"/>
</dbReference>
<dbReference type="InterPro" id="IPR011006">
    <property type="entry name" value="CheY-like_superfamily"/>
</dbReference>
<dbReference type="PANTHER" id="PTHR43395">
    <property type="entry name" value="SENSOR HISTIDINE KINASE CHEA"/>
    <property type="match status" value="1"/>
</dbReference>
<dbReference type="HOGENOM" id="CLU_000650_6_2_3"/>
<dbReference type="SMART" id="SM01231">
    <property type="entry name" value="H-kinase_dim"/>
    <property type="match status" value="1"/>
</dbReference>
<dbReference type="InterPro" id="IPR005467">
    <property type="entry name" value="His_kinase_dom"/>
</dbReference>
<dbReference type="PROSITE" id="PS50894">
    <property type="entry name" value="HPT"/>
    <property type="match status" value="1"/>
</dbReference>
<dbReference type="KEGG" id="naz:Aazo_4949"/>
<comment type="catalytic activity">
    <reaction evidence="1">
        <text>ATP + protein L-histidine = ADP + protein N-phospho-L-histidine.</text>
        <dbReference type="EC" id="2.7.13.3"/>
    </reaction>
</comment>
<keyword evidence="4" id="KW-0808">Transferase</keyword>
<organism evidence="14 15">
    <name type="scientific">Nostoc azollae (strain 0708)</name>
    <name type="common">Anabaena azollae (strain 0708)</name>
    <dbReference type="NCBI Taxonomy" id="551115"/>
    <lineage>
        <taxon>Bacteria</taxon>
        <taxon>Bacillati</taxon>
        <taxon>Cyanobacteriota</taxon>
        <taxon>Cyanophyceae</taxon>
        <taxon>Nostocales</taxon>
        <taxon>Nostocaceae</taxon>
        <taxon>Trichormus</taxon>
    </lineage>
</organism>
<dbReference type="CDD" id="cd00088">
    <property type="entry name" value="HPT"/>
    <property type="match status" value="1"/>
</dbReference>
<dbReference type="RefSeq" id="WP_013193090.1">
    <property type="nucleotide sequence ID" value="NC_014248.1"/>
</dbReference>
<evidence type="ECO:0000259" key="10">
    <source>
        <dbReference type="PROSITE" id="PS50109"/>
    </source>
</evidence>
<sequence>MQPEQQQRILGYFIEEAREHLNTIEQGLLKLQDTLNDPEMINEVFRAAHSIKGGAAMLGLNSIQQTSHRLEDYFKVLKEHPVQVDQKLESLFLGVSDTLKALLDHVGSPFGLSEETANTLMLETEPFLEGLNQHLELLLEQSGATTTPIAANAPIQAPKQDLVPQQEPAKAVVASEQWSEFHSHVLKSLREILQLFKEGNTSSSRDNLKECCHKLVKLGETMNLSNWCKLSQAAANAIANPDNTYLTLAKIVITEIKQAQELVIQGREAEITICQELEALELIPELEWPDELKLDWVEDQPTVTGVANILEKHTDNVLLPEIALTETDITSVSATSLFTDQNDIFNLNSNAPDHNGLEVGTAELGALADLFEGETPDLEEHWQNEENIETTIHQIGSNNTGFEYADADLADLLSPLDNDTNNDQRQSPTNITEDLFFGELFSELENTEHSDIAITHTNLEFSLANIDNEELTINEPEESQSSEEIGLTSINTTDELVESLWGLTPDDDESPCSEELTPPESVVTTSSFEEFSATNKIDSPEEITVAGEPTSEQHQLQLENLFSDNLLGEIEPVIQADLSIETTEDLEIGDINIFSLPETSTAEISQAENDFDFLNPTDTAAILGVNAGVGQDVVRELEEDIFASFGETLGDTQQPLSNLNYLEDFDCTAQEQEKLGDLGLVSEPDNNIFSDWSDSQYTFSIVDDGELYLPEMYSFSPEPETLDFSPEFTKQFSETNAELELDIFAGFDDNKENVLVSLENISISQSSSTLARQENTKINTAHNFNILNLSVATQPEAQEEEVNETLVQDINTASWDATFLELGLENEITDDLSDQFLVNLEQANHEELEAETTAVANPENQVHIQDEFADLETLLDLEEEIDLSPNVDSMPDVDFAALEALLNTDDAQATQTPKTAPIVSQPTVSKAQNAFVDSEISDEFRNLEKLLAEVNQTIAAQGRTTKSTASKTPRPTTRRLREEGMKIPVKQLDEMSNLVGELVVNRNTLEQDHERLRQSLDNLLIQVQHLSDVGGRMQELYERSLLEASLLSSRRSRDYGQSSNANNDRGFSELEMDQFTLFHTLSQETIEYIVRLRESASDIDFVTEETERVARQFRQVTTQLQERLTKARMVPFAQAIDRLRRGVRDNGIKYGKQVELVTEGADTLIDKMILDHLTDPLTHMLNNAIAHGIETTEVRKAAGKLPLGIITIRAFHQGNQTVISVTDDGAGIDHHNVKLKAIQKEIITPEEAQNMTRQDLYELLFLPSFSTADEIDDIKGRGVGMNVVENDINEIRGTVSTDSVLGKGTTFTIRLPLTLSICKALCCISDKSRIAFPMDGVEDTVDIPITDIHKDIDGQSFIYWRDTVLPFRPLQEILAFNRQISRASIYSSTRDDDMLSVVILRSGNSMVALQIDQVLSEQEIVIKQFEGPAPKPSGVAGATVLGDGRIMPIADVLEIIDIFQGKMSRQIGGGSWPRKALPPMLEAPEVKIEPTVLIVDDSITVRELLSLTFNKAGYRVEQARDGQEAWDKLRSGLPCDIVFCDIEMPRCDGLELLSRIQKDTTLNHLPIAMLTSRGADKHRQMAVQLGASGYFTKPYLEEALLEAASRMLKGEKLVIA</sequence>
<dbReference type="SUPFAM" id="SSF47384">
    <property type="entry name" value="Homodimeric domain of signal transducing histidine kinase"/>
    <property type="match status" value="1"/>
</dbReference>
<dbReference type="PROSITE" id="PS50109">
    <property type="entry name" value="HIS_KIN"/>
    <property type="match status" value="1"/>
</dbReference>
<dbReference type="FunFam" id="3.30.565.10:FF:000016">
    <property type="entry name" value="Chemotaxis protein CheA, putative"/>
    <property type="match status" value="1"/>
</dbReference>
<name>D7DZ59_NOSA0</name>
<dbReference type="InterPro" id="IPR008207">
    <property type="entry name" value="Sig_transdc_His_kin_Hpt_dom"/>
</dbReference>
<dbReference type="EMBL" id="CP002059">
    <property type="protein sequence ID" value="ADI66080.1"/>
    <property type="molecule type" value="Genomic_DNA"/>
</dbReference>
<dbReference type="SMART" id="SM00387">
    <property type="entry name" value="HATPase_c"/>
    <property type="match status" value="1"/>
</dbReference>
<dbReference type="OrthoDB" id="2079555at2"/>
<keyword evidence="5 14" id="KW-0418">Kinase</keyword>
<feature type="domain" description="Histidine kinase" evidence="10">
    <location>
        <begin position="1102"/>
        <end position="1315"/>
    </location>
</feature>
<dbReference type="InterPro" id="IPR036061">
    <property type="entry name" value="CheW-like_dom_sf"/>
</dbReference>
<dbReference type="InterPro" id="IPR002545">
    <property type="entry name" value="CheW-lke_dom"/>
</dbReference>
<feature type="modified residue" description="4-aspartylphosphate" evidence="8">
    <location>
        <position position="1541"/>
    </location>
</feature>
<feature type="domain" description="HPt" evidence="13">
    <location>
        <begin position="2"/>
        <end position="106"/>
    </location>
</feature>
<dbReference type="eggNOG" id="COG2198">
    <property type="taxonomic scope" value="Bacteria"/>
</dbReference>
<dbReference type="InterPro" id="IPR004105">
    <property type="entry name" value="CheA-like_dim"/>
</dbReference>
<dbReference type="InterPro" id="IPR037006">
    <property type="entry name" value="CheA-like_homodim_sf"/>
</dbReference>
<dbReference type="InterPro" id="IPR004358">
    <property type="entry name" value="Sig_transdc_His_kin-like_C"/>
</dbReference>
<dbReference type="Pfam" id="PF02518">
    <property type="entry name" value="HATPase_c"/>
    <property type="match status" value="1"/>
</dbReference>
<keyword evidence="15" id="KW-1185">Reference proteome</keyword>